<evidence type="ECO:0000313" key="4">
    <source>
        <dbReference type="EMBL" id="KAL1861436.1"/>
    </source>
</evidence>
<feature type="chain" id="PRO_5045555429" description="Cutinase" evidence="3">
    <location>
        <begin position="26"/>
        <end position="170"/>
    </location>
</feature>
<accession>A0ABR3WGR8</accession>
<keyword evidence="5" id="KW-1185">Reference proteome</keyword>
<evidence type="ECO:0000256" key="1">
    <source>
        <dbReference type="ARBA" id="ARBA00022801"/>
    </source>
</evidence>
<evidence type="ECO:0000256" key="2">
    <source>
        <dbReference type="ARBA" id="ARBA00023157"/>
    </source>
</evidence>
<proteinExistence type="predicted"/>
<dbReference type="InterPro" id="IPR029058">
    <property type="entry name" value="AB_hydrolase_fold"/>
</dbReference>
<dbReference type="PANTHER" id="PTHR33630">
    <property type="entry name" value="CUTINASE RV1984C-RELATED-RELATED"/>
    <property type="match status" value="1"/>
</dbReference>
<dbReference type="SUPFAM" id="SSF53474">
    <property type="entry name" value="alpha/beta-Hydrolases"/>
    <property type="match status" value="1"/>
</dbReference>
<dbReference type="SMART" id="SM01110">
    <property type="entry name" value="Cutinase"/>
    <property type="match status" value="1"/>
</dbReference>
<dbReference type="PANTHER" id="PTHR33630:SF13">
    <property type="entry name" value="ACETYLXYLAN ESTERASE"/>
    <property type="match status" value="1"/>
</dbReference>
<sequence>MTNSRPVHLLLATVAIAASATTATAAPALLALAAPACPQVHVFGARETTLPPGFGSSQTLVDLLLRAFPGSTAEAIDYPAAGDDAYASSVTAGVAAVVRQATRFADACPETILIMHGYSQVRTFFRPRCLPKLASPLGTNSHSLPQTSCIHRACCCVATSLCWLWAEKTN</sequence>
<evidence type="ECO:0008006" key="6">
    <source>
        <dbReference type="Google" id="ProtNLM"/>
    </source>
</evidence>
<organism evidence="4 5">
    <name type="scientific">Phialemonium thermophilum</name>
    <dbReference type="NCBI Taxonomy" id="223376"/>
    <lineage>
        <taxon>Eukaryota</taxon>
        <taxon>Fungi</taxon>
        <taxon>Dikarya</taxon>
        <taxon>Ascomycota</taxon>
        <taxon>Pezizomycotina</taxon>
        <taxon>Sordariomycetes</taxon>
        <taxon>Sordariomycetidae</taxon>
        <taxon>Cephalothecales</taxon>
        <taxon>Cephalothecaceae</taxon>
        <taxon>Phialemonium</taxon>
    </lineage>
</organism>
<protein>
    <recommendedName>
        <fullName evidence="6">Cutinase</fullName>
    </recommendedName>
</protein>
<dbReference type="InterPro" id="IPR000675">
    <property type="entry name" value="Cutinase/axe"/>
</dbReference>
<keyword evidence="3" id="KW-0732">Signal</keyword>
<keyword evidence="1" id="KW-0378">Hydrolase</keyword>
<evidence type="ECO:0000256" key="3">
    <source>
        <dbReference type="SAM" id="SignalP"/>
    </source>
</evidence>
<evidence type="ECO:0000313" key="5">
    <source>
        <dbReference type="Proteomes" id="UP001586593"/>
    </source>
</evidence>
<dbReference type="Gene3D" id="3.40.50.1820">
    <property type="entry name" value="alpha/beta hydrolase"/>
    <property type="match status" value="1"/>
</dbReference>
<name>A0ABR3WGR8_9PEZI</name>
<comment type="caution">
    <text evidence="4">The sequence shown here is derived from an EMBL/GenBank/DDBJ whole genome shotgun (WGS) entry which is preliminary data.</text>
</comment>
<dbReference type="Proteomes" id="UP001586593">
    <property type="component" value="Unassembled WGS sequence"/>
</dbReference>
<keyword evidence="2" id="KW-1015">Disulfide bond</keyword>
<dbReference type="Pfam" id="PF01083">
    <property type="entry name" value="Cutinase"/>
    <property type="match status" value="1"/>
</dbReference>
<dbReference type="EMBL" id="JAZHXJ010000430">
    <property type="protein sequence ID" value="KAL1861436.1"/>
    <property type="molecule type" value="Genomic_DNA"/>
</dbReference>
<gene>
    <name evidence="4" type="ORF">VTK73DRAFT_7111</name>
</gene>
<feature type="signal peptide" evidence="3">
    <location>
        <begin position="1"/>
        <end position="25"/>
    </location>
</feature>
<reference evidence="4 5" key="1">
    <citation type="journal article" date="2024" name="Commun. Biol.">
        <title>Comparative genomic analysis of thermophilic fungi reveals convergent evolutionary adaptations and gene losses.</title>
        <authorList>
            <person name="Steindorff A.S."/>
            <person name="Aguilar-Pontes M.V."/>
            <person name="Robinson A.J."/>
            <person name="Andreopoulos B."/>
            <person name="LaButti K."/>
            <person name="Kuo A."/>
            <person name="Mondo S."/>
            <person name="Riley R."/>
            <person name="Otillar R."/>
            <person name="Haridas S."/>
            <person name="Lipzen A."/>
            <person name="Grimwood J."/>
            <person name="Schmutz J."/>
            <person name="Clum A."/>
            <person name="Reid I.D."/>
            <person name="Moisan M.C."/>
            <person name="Butler G."/>
            <person name="Nguyen T.T.M."/>
            <person name="Dewar K."/>
            <person name="Conant G."/>
            <person name="Drula E."/>
            <person name="Henrissat B."/>
            <person name="Hansel C."/>
            <person name="Singer S."/>
            <person name="Hutchinson M.I."/>
            <person name="de Vries R.P."/>
            <person name="Natvig D.O."/>
            <person name="Powell A.J."/>
            <person name="Tsang A."/>
            <person name="Grigoriev I.V."/>
        </authorList>
    </citation>
    <scope>NUCLEOTIDE SEQUENCE [LARGE SCALE GENOMIC DNA]</scope>
    <source>
        <strain evidence="4 5">ATCC 24622</strain>
    </source>
</reference>